<dbReference type="EMBL" id="JAFBMS010000015">
    <property type="protein sequence ID" value="KAG9346373.1"/>
    <property type="molecule type" value="Genomic_DNA"/>
</dbReference>
<reference evidence="2" key="1">
    <citation type="thesis" date="2021" institute="BYU ScholarsArchive" country="Provo, UT, USA">
        <title>Applications of and Algorithms for Genome Assembly and Genomic Analyses with an Emphasis on Marine Teleosts.</title>
        <authorList>
            <person name="Pickett B.D."/>
        </authorList>
    </citation>
    <scope>NUCLEOTIDE SEQUENCE</scope>
    <source>
        <strain evidence="2">HI-2016</strain>
    </source>
</reference>
<evidence type="ECO:0008006" key="4">
    <source>
        <dbReference type="Google" id="ProtNLM"/>
    </source>
</evidence>
<gene>
    <name evidence="2" type="ORF">JZ751_006684</name>
</gene>
<dbReference type="OrthoDB" id="1045822at2759"/>
<comment type="similarity">
    <text evidence="1">Belongs to the cornifelin family.</text>
</comment>
<dbReference type="NCBIfam" id="TIGR01571">
    <property type="entry name" value="A_thal_Cys_rich"/>
    <property type="match status" value="1"/>
</dbReference>
<dbReference type="AlphaFoldDB" id="A0A8T2NZ49"/>
<dbReference type="Proteomes" id="UP000824540">
    <property type="component" value="Unassembled WGS sequence"/>
</dbReference>
<name>A0A8T2NZ49_9TELE</name>
<sequence length="149" mass="16688">MQDREGGEDLQQRALARFRPGPLWLGLGLIRHGSVNAAAISSYINCRDGTANFRRMEYRACQTASEFGWCLCMPLLDCCLIVSCCLRKSMRERYGIHGSCCDDFCIPCWCYPCAWCQMSREVKIRGRSQGGATVVITQQVASSQQVMAT</sequence>
<accession>A0A8T2NZ49</accession>
<evidence type="ECO:0000256" key="1">
    <source>
        <dbReference type="ARBA" id="ARBA00009024"/>
    </source>
</evidence>
<proteinExistence type="inferred from homology"/>
<dbReference type="InterPro" id="IPR006461">
    <property type="entry name" value="PLAC_motif_containing"/>
</dbReference>
<dbReference type="Pfam" id="PF04749">
    <property type="entry name" value="PLAC8"/>
    <property type="match status" value="1"/>
</dbReference>
<protein>
    <recommendedName>
        <fullName evidence="4">Cornifelin</fullName>
    </recommendedName>
</protein>
<evidence type="ECO:0000313" key="2">
    <source>
        <dbReference type="EMBL" id="KAG9346373.1"/>
    </source>
</evidence>
<evidence type="ECO:0000313" key="3">
    <source>
        <dbReference type="Proteomes" id="UP000824540"/>
    </source>
</evidence>
<dbReference type="PANTHER" id="PTHR15907">
    <property type="entry name" value="DUF614 FAMILY PROTEIN-RELATED"/>
    <property type="match status" value="1"/>
</dbReference>
<organism evidence="2 3">
    <name type="scientific">Albula glossodonta</name>
    <name type="common">roundjaw bonefish</name>
    <dbReference type="NCBI Taxonomy" id="121402"/>
    <lineage>
        <taxon>Eukaryota</taxon>
        <taxon>Metazoa</taxon>
        <taxon>Chordata</taxon>
        <taxon>Craniata</taxon>
        <taxon>Vertebrata</taxon>
        <taxon>Euteleostomi</taxon>
        <taxon>Actinopterygii</taxon>
        <taxon>Neopterygii</taxon>
        <taxon>Teleostei</taxon>
        <taxon>Albuliformes</taxon>
        <taxon>Albulidae</taxon>
        <taxon>Albula</taxon>
    </lineage>
</organism>
<comment type="caution">
    <text evidence="2">The sequence shown here is derived from an EMBL/GenBank/DDBJ whole genome shotgun (WGS) entry which is preliminary data.</text>
</comment>
<keyword evidence="3" id="KW-1185">Reference proteome</keyword>